<dbReference type="PANTHER" id="PTHR31374:SF203">
    <property type="entry name" value="AUXIN-RESPONSIVE PROTEIN SAUR71-LIKE"/>
    <property type="match status" value="1"/>
</dbReference>
<dbReference type="PANTHER" id="PTHR31374">
    <property type="entry name" value="AUXIN-INDUCED PROTEIN-LIKE-RELATED"/>
    <property type="match status" value="1"/>
</dbReference>
<sequence>MVIILSMPEENRCSSTYNQLMNQVKQERTRIPKLPQAFHRMAYVDIITNLKFKQIRGATKSARSSTSNTSCNVGCRCIPSVGSLAVYAGEEHRCFVIPTRFLNLLVFVSLLNKVEEEFGFQTTGKFVLPCDVVFFKELLNILEREKSGFGALDLDDFLEMFSDLASDSYSLCKKDTIYDAHIFTSLL</sequence>
<dbReference type="Proteomes" id="UP001177003">
    <property type="component" value="Chromosome 1"/>
</dbReference>
<evidence type="ECO:0008006" key="4">
    <source>
        <dbReference type="Google" id="ProtNLM"/>
    </source>
</evidence>
<dbReference type="GO" id="GO:0009733">
    <property type="term" value="P:response to auxin"/>
    <property type="evidence" value="ECO:0007669"/>
    <property type="project" value="InterPro"/>
</dbReference>
<dbReference type="InterPro" id="IPR003676">
    <property type="entry name" value="SAUR_fam"/>
</dbReference>
<evidence type="ECO:0000313" key="2">
    <source>
        <dbReference type="EMBL" id="CAI9268305.1"/>
    </source>
</evidence>
<reference evidence="2" key="1">
    <citation type="submission" date="2023-04" db="EMBL/GenBank/DDBJ databases">
        <authorList>
            <person name="Vijverberg K."/>
            <person name="Xiong W."/>
            <person name="Schranz E."/>
        </authorList>
    </citation>
    <scope>NUCLEOTIDE SEQUENCE</scope>
</reference>
<comment type="similarity">
    <text evidence="1">Belongs to the ARG7 family.</text>
</comment>
<evidence type="ECO:0000313" key="3">
    <source>
        <dbReference type="Proteomes" id="UP001177003"/>
    </source>
</evidence>
<dbReference type="EMBL" id="OX465077">
    <property type="protein sequence ID" value="CAI9268305.1"/>
    <property type="molecule type" value="Genomic_DNA"/>
</dbReference>
<accession>A0AA35Y7R9</accession>
<gene>
    <name evidence="2" type="ORF">LSALG_LOCUS8734</name>
</gene>
<keyword evidence="3" id="KW-1185">Reference proteome</keyword>
<dbReference type="Pfam" id="PF02519">
    <property type="entry name" value="Auxin_inducible"/>
    <property type="match status" value="1"/>
</dbReference>
<organism evidence="2 3">
    <name type="scientific">Lactuca saligna</name>
    <name type="common">Willowleaf lettuce</name>
    <dbReference type="NCBI Taxonomy" id="75948"/>
    <lineage>
        <taxon>Eukaryota</taxon>
        <taxon>Viridiplantae</taxon>
        <taxon>Streptophyta</taxon>
        <taxon>Embryophyta</taxon>
        <taxon>Tracheophyta</taxon>
        <taxon>Spermatophyta</taxon>
        <taxon>Magnoliopsida</taxon>
        <taxon>eudicotyledons</taxon>
        <taxon>Gunneridae</taxon>
        <taxon>Pentapetalae</taxon>
        <taxon>asterids</taxon>
        <taxon>campanulids</taxon>
        <taxon>Asterales</taxon>
        <taxon>Asteraceae</taxon>
        <taxon>Cichorioideae</taxon>
        <taxon>Cichorieae</taxon>
        <taxon>Lactucinae</taxon>
        <taxon>Lactuca</taxon>
    </lineage>
</organism>
<protein>
    <recommendedName>
        <fullName evidence="4">Auxin-responsive protein</fullName>
    </recommendedName>
</protein>
<dbReference type="AlphaFoldDB" id="A0AA35Y7R9"/>
<evidence type="ECO:0000256" key="1">
    <source>
        <dbReference type="ARBA" id="ARBA00006974"/>
    </source>
</evidence>
<proteinExistence type="inferred from homology"/>
<name>A0AA35Y7R9_LACSI</name>